<dbReference type="OrthoDB" id="6219829at2759"/>
<dbReference type="EMBL" id="LUCM01003864">
    <property type="protein sequence ID" value="KAA0195215.1"/>
    <property type="molecule type" value="Genomic_DNA"/>
</dbReference>
<dbReference type="EMBL" id="LUCM01003864">
    <property type="protein sequence ID" value="KAA0195214.1"/>
    <property type="molecule type" value="Genomic_DNA"/>
</dbReference>
<feature type="transmembrane region" description="Helical" evidence="1">
    <location>
        <begin position="32"/>
        <end position="51"/>
    </location>
</feature>
<comment type="caution">
    <text evidence="4">The sequence shown here is derived from an EMBL/GenBank/DDBJ whole genome shotgun (WGS) entry which is preliminary data.</text>
</comment>
<evidence type="ECO:0000259" key="2">
    <source>
        <dbReference type="Pfam" id="PF16020"/>
    </source>
</evidence>
<dbReference type="Pfam" id="PF16020">
    <property type="entry name" value="Deltameth_res"/>
    <property type="match status" value="1"/>
</dbReference>
<proteinExistence type="predicted"/>
<feature type="domain" description="Deltamethrin resistance protein prag01" evidence="2">
    <location>
        <begin position="9"/>
        <end position="49"/>
    </location>
</feature>
<keyword evidence="1" id="KW-0472">Membrane</keyword>
<dbReference type="AlphaFoldDB" id="A0A8E0S2M2"/>
<keyword evidence="5" id="KW-1185">Reference proteome</keyword>
<accession>A0A8E0S2M2</accession>
<reference evidence="4" key="1">
    <citation type="submission" date="2019-05" db="EMBL/GenBank/DDBJ databases">
        <title>Annotation for the trematode Fasciolopsis buski.</title>
        <authorList>
            <person name="Choi Y.-J."/>
        </authorList>
    </citation>
    <scope>NUCLEOTIDE SEQUENCE</scope>
    <source>
        <strain evidence="4">HT</strain>
        <tissue evidence="4">Whole worm</tissue>
    </source>
</reference>
<dbReference type="InterPro" id="IPR031973">
    <property type="entry name" value="Deltameth_res_prag01"/>
</dbReference>
<protein>
    <recommendedName>
        <fullName evidence="2">Deltamethrin resistance protein prag01 domain-containing protein</fullName>
    </recommendedName>
</protein>
<evidence type="ECO:0000256" key="1">
    <source>
        <dbReference type="SAM" id="Phobius"/>
    </source>
</evidence>
<evidence type="ECO:0000313" key="3">
    <source>
        <dbReference type="EMBL" id="KAA0195214.1"/>
    </source>
</evidence>
<evidence type="ECO:0000313" key="5">
    <source>
        <dbReference type="Proteomes" id="UP000728185"/>
    </source>
</evidence>
<sequence length="84" mass="9574">MRFPSGTYDELQVPQGKWEDYYNKQNATYNKFLFASIIAFVVSLGCAVNVMELSKYTLPPNNNTAEGLKFLSPDPEALEYIKEN</sequence>
<evidence type="ECO:0000313" key="4">
    <source>
        <dbReference type="EMBL" id="KAA0195215.1"/>
    </source>
</evidence>
<name>A0A8E0S2M2_9TREM</name>
<organism evidence="4 5">
    <name type="scientific">Fasciolopsis buskii</name>
    <dbReference type="NCBI Taxonomy" id="27845"/>
    <lineage>
        <taxon>Eukaryota</taxon>
        <taxon>Metazoa</taxon>
        <taxon>Spiralia</taxon>
        <taxon>Lophotrochozoa</taxon>
        <taxon>Platyhelminthes</taxon>
        <taxon>Trematoda</taxon>
        <taxon>Digenea</taxon>
        <taxon>Plagiorchiida</taxon>
        <taxon>Echinostomata</taxon>
        <taxon>Echinostomatoidea</taxon>
        <taxon>Fasciolidae</taxon>
        <taxon>Fasciolopsis</taxon>
    </lineage>
</organism>
<gene>
    <name evidence="3" type="ORF">FBUS_09839</name>
    <name evidence="4" type="ORF">FBUS_09840</name>
</gene>
<keyword evidence="1" id="KW-0812">Transmembrane</keyword>
<keyword evidence="1" id="KW-1133">Transmembrane helix</keyword>
<dbReference type="Proteomes" id="UP000728185">
    <property type="component" value="Unassembled WGS sequence"/>
</dbReference>